<reference evidence="2 3" key="1">
    <citation type="submission" date="2019-03" db="EMBL/GenBank/DDBJ databases">
        <title>Genomic Encyclopedia of Type Strains, Phase IV (KMG-IV): sequencing the most valuable type-strain genomes for metagenomic binning, comparative biology and taxonomic classification.</title>
        <authorList>
            <person name="Goeker M."/>
        </authorList>
    </citation>
    <scope>NUCLEOTIDE SEQUENCE [LARGE SCALE GENOMIC DNA]</scope>
    <source>
        <strain evidence="2 3">DSM 9035</strain>
    </source>
</reference>
<keyword evidence="3" id="KW-1185">Reference proteome</keyword>
<evidence type="ECO:0000313" key="2">
    <source>
        <dbReference type="EMBL" id="TCT04309.1"/>
    </source>
</evidence>
<evidence type="ECO:0000313" key="3">
    <source>
        <dbReference type="Proteomes" id="UP000294664"/>
    </source>
</evidence>
<dbReference type="Proteomes" id="UP000294664">
    <property type="component" value="Unassembled WGS sequence"/>
</dbReference>
<dbReference type="RefSeq" id="WP_132031849.1">
    <property type="nucleotide sequence ID" value="NZ_SMAI01000007.1"/>
</dbReference>
<keyword evidence="1" id="KW-0732">Signal</keyword>
<sequence length="321" mass="33822">MFRETAMRLALALAALVLSGGLAAAADPVFPKGSTVGLVPPVGMVESHAFSGFQDAATQSSILIVEMPPQAYEQVAAGFTDAALATKGITVESRGTLALGDPALKDAKTLLVTGRQQAGSLAARKWVLLAGTDQATALVTIQVPVGTGDALTDEKVRETLATLAFRPPPSAEDLLATLPFRLGDRSGFRLVKVVGNSAAILTDGPKDVIDGAEQPIFVAGVAAGNPREDDRRQFALRALSSVPGVKDMRIERAEAMRIAGQPGFEILADGKDMGGQDDVKIVQWLRFGQNAHLRMVAIVKTGDFPEIYPRLRAIRDGVTTN</sequence>
<dbReference type="AlphaFoldDB" id="A0A4R3LWZ4"/>
<evidence type="ECO:0000256" key="1">
    <source>
        <dbReference type="SAM" id="SignalP"/>
    </source>
</evidence>
<comment type="caution">
    <text evidence="2">The sequence shown here is derived from an EMBL/GenBank/DDBJ whole genome shotgun (WGS) entry which is preliminary data.</text>
</comment>
<feature type="signal peptide" evidence="1">
    <location>
        <begin position="1"/>
        <end position="25"/>
    </location>
</feature>
<accession>A0A4R3LWZ4</accession>
<proteinExistence type="predicted"/>
<feature type="chain" id="PRO_5020674839" evidence="1">
    <location>
        <begin position="26"/>
        <end position="321"/>
    </location>
</feature>
<name>A0A4R3LWZ4_9HYPH</name>
<protein>
    <submittedName>
        <fullName evidence="2">Uncharacterized protein</fullName>
    </submittedName>
</protein>
<dbReference type="EMBL" id="SMAI01000007">
    <property type="protein sequence ID" value="TCT04309.1"/>
    <property type="molecule type" value="Genomic_DNA"/>
</dbReference>
<gene>
    <name evidence="2" type="ORF">EDC64_107126</name>
</gene>
<dbReference type="OrthoDB" id="7926124at2"/>
<organism evidence="2 3">
    <name type="scientific">Aquabacter spiritensis</name>
    <dbReference type="NCBI Taxonomy" id="933073"/>
    <lineage>
        <taxon>Bacteria</taxon>
        <taxon>Pseudomonadati</taxon>
        <taxon>Pseudomonadota</taxon>
        <taxon>Alphaproteobacteria</taxon>
        <taxon>Hyphomicrobiales</taxon>
        <taxon>Xanthobacteraceae</taxon>
        <taxon>Aquabacter</taxon>
    </lineage>
</organism>